<evidence type="ECO:0000259" key="3">
    <source>
        <dbReference type="Pfam" id="PF01464"/>
    </source>
</evidence>
<dbReference type="Gene3D" id="1.10.530.10">
    <property type="match status" value="1"/>
</dbReference>
<comment type="similarity">
    <text evidence="1">Belongs to the transglycosylase Slt family.</text>
</comment>
<dbReference type="InterPro" id="IPR008258">
    <property type="entry name" value="Transglycosylase_SLT_dom_1"/>
</dbReference>
<dbReference type="AlphaFoldDB" id="A0A7W7ALV0"/>
<evidence type="ECO:0000313" key="4">
    <source>
        <dbReference type="EMBL" id="MBB4619286.1"/>
    </source>
</evidence>
<sequence length="324" mass="34728">MTSFALGPGLDKGKSLDLHSFKQGVEEVFVQKFYAGVAIASVALATSASAAPEKRGKVRRVELISMTTASALPMAEGDGGPADDLPAPDLPPEFKVHDLSRRYVEFRMKQELASIFPEVSVSDSLAPAVAATSSISVPDWMKPGVGSFTAPAFVPGCAPLAYRPSGFLSREAESRRAIYYGMMSSIACEHGIPTGLFDAMIIRESRYNPTALSPKNAFGFAQLMPGTAMGLGVNRFDPYQNMRGGARYLRQQLDKFGRVQLALAAYNAGPGRVRGGLVPRITETQAYVTDIIANWSRLTAAPGSQALRSTLPQPAYRSVALAQF</sequence>
<dbReference type="InterPro" id="IPR023346">
    <property type="entry name" value="Lysozyme-like_dom_sf"/>
</dbReference>
<gene>
    <name evidence="4" type="ORF">GGQ96_003439</name>
</gene>
<dbReference type="Proteomes" id="UP000574769">
    <property type="component" value="Unassembled WGS sequence"/>
</dbReference>
<dbReference type="CDD" id="cd00254">
    <property type="entry name" value="LT-like"/>
    <property type="match status" value="1"/>
</dbReference>
<evidence type="ECO:0000256" key="2">
    <source>
        <dbReference type="ARBA" id="ARBA00009387"/>
    </source>
</evidence>
<dbReference type="Pfam" id="PF01464">
    <property type="entry name" value="SLT"/>
    <property type="match status" value="1"/>
</dbReference>
<feature type="domain" description="Transglycosylase SLT" evidence="3">
    <location>
        <begin position="186"/>
        <end position="274"/>
    </location>
</feature>
<dbReference type="EMBL" id="JACHNY010000008">
    <property type="protein sequence ID" value="MBB4619286.1"/>
    <property type="molecule type" value="Genomic_DNA"/>
</dbReference>
<comment type="caution">
    <text evidence="4">The sequence shown here is derived from an EMBL/GenBank/DDBJ whole genome shotgun (WGS) entry which is preliminary data.</text>
</comment>
<keyword evidence="5" id="KW-1185">Reference proteome</keyword>
<dbReference type="RefSeq" id="WP_231728698.1">
    <property type="nucleotide sequence ID" value="NZ_JACHNY010000008.1"/>
</dbReference>
<organism evidence="4 5">
    <name type="scientific">Sphingomonas abaci</name>
    <dbReference type="NCBI Taxonomy" id="237611"/>
    <lineage>
        <taxon>Bacteria</taxon>
        <taxon>Pseudomonadati</taxon>
        <taxon>Pseudomonadota</taxon>
        <taxon>Alphaproteobacteria</taxon>
        <taxon>Sphingomonadales</taxon>
        <taxon>Sphingomonadaceae</taxon>
        <taxon>Sphingomonas</taxon>
    </lineage>
</organism>
<proteinExistence type="inferred from homology"/>
<evidence type="ECO:0000313" key="5">
    <source>
        <dbReference type="Proteomes" id="UP000574769"/>
    </source>
</evidence>
<evidence type="ECO:0000256" key="1">
    <source>
        <dbReference type="ARBA" id="ARBA00007734"/>
    </source>
</evidence>
<accession>A0A7W7ALV0</accession>
<name>A0A7W7ALV0_9SPHN</name>
<dbReference type="PANTHER" id="PTHR37423">
    <property type="entry name" value="SOLUBLE LYTIC MUREIN TRANSGLYCOSYLASE-RELATED"/>
    <property type="match status" value="1"/>
</dbReference>
<protein>
    <recommendedName>
        <fullName evidence="3">Transglycosylase SLT domain-containing protein</fullName>
    </recommendedName>
</protein>
<comment type="similarity">
    <text evidence="2">Belongs to the virb1 family.</text>
</comment>
<dbReference type="SUPFAM" id="SSF53955">
    <property type="entry name" value="Lysozyme-like"/>
    <property type="match status" value="1"/>
</dbReference>
<dbReference type="PANTHER" id="PTHR37423:SF2">
    <property type="entry name" value="MEMBRANE-BOUND LYTIC MUREIN TRANSGLYCOSYLASE C"/>
    <property type="match status" value="1"/>
</dbReference>
<reference evidence="4 5" key="1">
    <citation type="submission" date="2020-08" db="EMBL/GenBank/DDBJ databases">
        <title>Genomic Encyclopedia of Type Strains, Phase IV (KMG-IV): sequencing the most valuable type-strain genomes for metagenomic binning, comparative biology and taxonomic classification.</title>
        <authorList>
            <person name="Goeker M."/>
        </authorList>
    </citation>
    <scope>NUCLEOTIDE SEQUENCE [LARGE SCALE GENOMIC DNA]</scope>
    <source>
        <strain evidence="4 5">DSM 15867</strain>
    </source>
</reference>